<dbReference type="AlphaFoldDB" id="A0AAV5IED7"/>
<keyword evidence="3" id="KW-1185">Reference proteome</keyword>
<dbReference type="EMBL" id="BPVZ01000010">
    <property type="protein sequence ID" value="GKU96526.1"/>
    <property type="molecule type" value="Genomic_DNA"/>
</dbReference>
<protein>
    <recommendedName>
        <fullName evidence="4">ATP synthase F0 subunit 8</fullName>
    </recommendedName>
</protein>
<sequence length="40" mass="4736">MQSELNYLKVNFTDFLNSLYVIISDFFIFSSSIEINKQNL</sequence>
<reference evidence="2 3" key="1">
    <citation type="journal article" date="2021" name="Commun. Biol.">
        <title>The genome of Shorea leprosula (Dipterocarpaceae) highlights the ecological relevance of drought in aseasonal tropical rainforests.</title>
        <authorList>
            <person name="Ng K.K.S."/>
            <person name="Kobayashi M.J."/>
            <person name="Fawcett J.A."/>
            <person name="Hatakeyama M."/>
            <person name="Paape T."/>
            <person name="Ng C.H."/>
            <person name="Ang C.C."/>
            <person name="Tnah L.H."/>
            <person name="Lee C.T."/>
            <person name="Nishiyama T."/>
            <person name="Sese J."/>
            <person name="O'Brien M.J."/>
            <person name="Copetti D."/>
            <person name="Mohd Noor M.I."/>
            <person name="Ong R.C."/>
            <person name="Putra M."/>
            <person name="Sireger I.Z."/>
            <person name="Indrioko S."/>
            <person name="Kosugi Y."/>
            <person name="Izuno A."/>
            <person name="Isagi Y."/>
            <person name="Lee S.L."/>
            <person name="Shimizu K.K."/>
        </authorList>
    </citation>
    <scope>NUCLEOTIDE SEQUENCE [LARGE SCALE GENOMIC DNA]</scope>
    <source>
        <strain evidence="2">214</strain>
    </source>
</reference>
<evidence type="ECO:0000256" key="1">
    <source>
        <dbReference type="SAM" id="Phobius"/>
    </source>
</evidence>
<evidence type="ECO:0000313" key="2">
    <source>
        <dbReference type="EMBL" id="GKU96526.1"/>
    </source>
</evidence>
<accession>A0AAV5IED7</accession>
<comment type="caution">
    <text evidence="2">The sequence shown here is derived from an EMBL/GenBank/DDBJ whole genome shotgun (WGS) entry which is preliminary data.</text>
</comment>
<keyword evidence="1" id="KW-0812">Transmembrane</keyword>
<organism evidence="2 3">
    <name type="scientific">Rubroshorea leprosula</name>
    <dbReference type="NCBI Taxonomy" id="152421"/>
    <lineage>
        <taxon>Eukaryota</taxon>
        <taxon>Viridiplantae</taxon>
        <taxon>Streptophyta</taxon>
        <taxon>Embryophyta</taxon>
        <taxon>Tracheophyta</taxon>
        <taxon>Spermatophyta</taxon>
        <taxon>Magnoliopsida</taxon>
        <taxon>eudicotyledons</taxon>
        <taxon>Gunneridae</taxon>
        <taxon>Pentapetalae</taxon>
        <taxon>rosids</taxon>
        <taxon>malvids</taxon>
        <taxon>Malvales</taxon>
        <taxon>Dipterocarpaceae</taxon>
        <taxon>Rubroshorea</taxon>
    </lineage>
</organism>
<name>A0AAV5IED7_9ROSI</name>
<evidence type="ECO:0008006" key="4">
    <source>
        <dbReference type="Google" id="ProtNLM"/>
    </source>
</evidence>
<keyword evidence="1" id="KW-1133">Transmembrane helix</keyword>
<keyword evidence="1" id="KW-0472">Membrane</keyword>
<gene>
    <name evidence="2" type="ORF">SLEP1_g9754</name>
</gene>
<proteinExistence type="predicted"/>
<evidence type="ECO:0000313" key="3">
    <source>
        <dbReference type="Proteomes" id="UP001054252"/>
    </source>
</evidence>
<feature type="transmembrane region" description="Helical" evidence="1">
    <location>
        <begin position="15"/>
        <end position="35"/>
    </location>
</feature>
<dbReference type="Proteomes" id="UP001054252">
    <property type="component" value="Unassembled WGS sequence"/>
</dbReference>